<keyword evidence="2" id="KW-0489">Methyltransferase</keyword>
<dbReference type="AlphaFoldDB" id="A0A0B4ECE3"/>
<reference evidence="2 3" key="1">
    <citation type="journal article" date="2014" name="Proc. Natl. Acad. Sci. U.S.A.">
        <title>Trajectory and genomic determinants of fungal-pathogen speciation and host adaptation.</title>
        <authorList>
            <person name="Hu X."/>
            <person name="Xiao G."/>
            <person name="Zheng P."/>
            <person name="Shang Y."/>
            <person name="Su Y."/>
            <person name="Zhang X."/>
            <person name="Liu X."/>
            <person name="Zhan S."/>
            <person name="St Leger R.J."/>
            <person name="Wang C."/>
        </authorList>
    </citation>
    <scope>NUCLEOTIDE SEQUENCE [LARGE SCALE GENOMIC DNA]</scope>
    <source>
        <strain evidence="2 3">ARSEF 549</strain>
    </source>
</reference>
<dbReference type="SUPFAM" id="SSF53335">
    <property type="entry name" value="S-adenosyl-L-methionine-dependent methyltransferases"/>
    <property type="match status" value="1"/>
</dbReference>
<protein>
    <submittedName>
        <fullName evidence="2">UbiE/COQ5 methyltransferase</fullName>
    </submittedName>
</protein>
<comment type="caution">
    <text evidence="2">The sequence shown here is derived from an EMBL/GenBank/DDBJ whole genome shotgun (WGS) entry which is preliminary data.</text>
</comment>
<proteinExistence type="inferred from homology"/>
<gene>
    <name evidence="2" type="ORF">MAN_10317</name>
</gene>
<keyword evidence="3" id="KW-1185">Reference proteome</keyword>
<keyword evidence="2" id="KW-0808">Transferase</keyword>
<evidence type="ECO:0000313" key="2">
    <source>
        <dbReference type="EMBL" id="KID59865.1"/>
    </source>
</evidence>
<dbReference type="Proteomes" id="UP000031186">
    <property type="component" value="Unassembled WGS sequence"/>
</dbReference>
<dbReference type="OrthoDB" id="2013972at2759"/>
<comment type="similarity">
    <text evidence="1">Belongs to the methyltransferase superfamily. LaeA methyltransferase family.</text>
</comment>
<dbReference type="GO" id="GO:0008168">
    <property type="term" value="F:methyltransferase activity"/>
    <property type="evidence" value="ECO:0007669"/>
    <property type="project" value="UniProtKB-KW"/>
</dbReference>
<name>A0A0B4ECE3_METAF</name>
<dbReference type="EMBL" id="AZNF01000023">
    <property type="protein sequence ID" value="KID59865.1"/>
    <property type="molecule type" value="Genomic_DNA"/>
</dbReference>
<organism evidence="2 3">
    <name type="scientific">Metarhizium anisopliae (strain ARSEF 549)</name>
    <dbReference type="NCBI Taxonomy" id="3151832"/>
    <lineage>
        <taxon>Eukaryota</taxon>
        <taxon>Fungi</taxon>
        <taxon>Dikarya</taxon>
        <taxon>Ascomycota</taxon>
        <taxon>Pezizomycotina</taxon>
        <taxon>Sordariomycetes</taxon>
        <taxon>Hypocreomycetidae</taxon>
        <taxon>Hypocreales</taxon>
        <taxon>Clavicipitaceae</taxon>
        <taxon>Metarhizium</taxon>
    </lineage>
</organism>
<dbReference type="HOGENOM" id="CLU_065416_0_0_1"/>
<accession>A0A0B4ECE3</accession>
<dbReference type="PANTHER" id="PTHR43591">
    <property type="entry name" value="METHYLTRANSFERASE"/>
    <property type="match status" value="1"/>
</dbReference>
<evidence type="ECO:0000313" key="3">
    <source>
        <dbReference type="Proteomes" id="UP000031186"/>
    </source>
</evidence>
<dbReference type="GO" id="GO:0032259">
    <property type="term" value="P:methylation"/>
    <property type="evidence" value="ECO:0007669"/>
    <property type="project" value="UniProtKB-KW"/>
</dbReference>
<dbReference type="Gene3D" id="3.40.50.150">
    <property type="entry name" value="Vaccinia Virus protein VP39"/>
    <property type="match status" value="1"/>
</dbReference>
<evidence type="ECO:0000256" key="1">
    <source>
        <dbReference type="ARBA" id="ARBA00038158"/>
    </source>
</evidence>
<dbReference type="InterPro" id="IPR029063">
    <property type="entry name" value="SAM-dependent_MTases_sf"/>
</dbReference>
<dbReference type="VEuPathDB" id="FungiDB:MAN_10317"/>
<sequence>MAEMPNSSVNLSGGASVLSAHAEAPSSQASMILASKKLMKHAAAPLLKQMGMSRARTDPVQFLDSACGTGVVTQEVQGMLARDVLDKSTFICADSSRVLVDVVAGRIQDEAWVNTQAEVLDARDTGLEESSLSHVAVALGLHLIPEPDKVLKDCWRILKDGGVFGATTFPRGNSSKFWIPDMRAAFASLPFDAPFPEELPMQTHDSGRWYDCEWIRRHLEEEGFGDVQVTVTSGRYHVENASEFVRFFGMMIPFIMNTWWSEELRREHPVDVVRKGVEEFVESKYEGKGWDVEWEIISTTGVVRK</sequence>
<dbReference type="Pfam" id="PF01209">
    <property type="entry name" value="Ubie_methyltran"/>
    <property type="match status" value="1"/>
</dbReference>
<feature type="non-terminal residue" evidence="2">
    <location>
        <position position="1"/>
    </location>
</feature>